<reference evidence="13" key="1">
    <citation type="submission" date="2025-08" db="UniProtKB">
        <authorList>
            <consortium name="RefSeq"/>
        </authorList>
    </citation>
    <scope>IDENTIFICATION</scope>
    <source>
        <tissue evidence="13">Whole Larva</tissue>
    </source>
</reference>
<comment type="subcellular location">
    <subcellularLocation>
        <location evidence="1 10">Golgi apparatus membrane</location>
        <topology evidence="1 10">Single-pass type II membrane protein</topology>
    </subcellularLocation>
</comment>
<keyword evidence="12" id="KW-1185">Reference proteome</keyword>
<proteinExistence type="inferred from homology"/>
<dbReference type="SUPFAM" id="SSF50370">
    <property type="entry name" value="Ricin B-like lectins"/>
    <property type="match status" value="1"/>
</dbReference>
<organism evidence="12 13">
    <name type="scientific">Nicrophorus vespilloides</name>
    <name type="common">Boreal carrion beetle</name>
    <dbReference type="NCBI Taxonomy" id="110193"/>
    <lineage>
        <taxon>Eukaryota</taxon>
        <taxon>Metazoa</taxon>
        <taxon>Ecdysozoa</taxon>
        <taxon>Arthropoda</taxon>
        <taxon>Hexapoda</taxon>
        <taxon>Insecta</taxon>
        <taxon>Pterygota</taxon>
        <taxon>Neoptera</taxon>
        <taxon>Endopterygota</taxon>
        <taxon>Coleoptera</taxon>
        <taxon>Polyphaga</taxon>
        <taxon>Staphyliniformia</taxon>
        <taxon>Silphidae</taxon>
        <taxon>Nicrophorinae</taxon>
        <taxon>Nicrophorus</taxon>
    </lineage>
</organism>
<evidence type="ECO:0000256" key="6">
    <source>
        <dbReference type="ARBA" id="ARBA00022989"/>
    </source>
</evidence>
<evidence type="ECO:0000259" key="11">
    <source>
        <dbReference type="SMART" id="SM00458"/>
    </source>
</evidence>
<comment type="cofactor">
    <cofactor evidence="10">
        <name>Mn(2+)</name>
        <dbReference type="ChEBI" id="CHEBI:29035"/>
    </cofactor>
</comment>
<dbReference type="InterPro" id="IPR000772">
    <property type="entry name" value="Ricin_B_lectin"/>
</dbReference>
<evidence type="ECO:0000256" key="9">
    <source>
        <dbReference type="ARBA" id="ARBA00023157"/>
    </source>
</evidence>
<evidence type="ECO:0000256" key="10">
    <source>
        <dbReference type="RuleBase" id="RU361242"/>
    </source>
</evidence>
<comment type="pathway">
    <text evidence="10">Protein modification; protein glycosylation.</text>
</comment>
<evidence type="ECO:0000256" key="1">
    <source>
        <dbReference type="ARBA" id="ARBA00004323"/>
    </source>
</evidence>
<evidence type="ECO:0000256" key="8">
    <source>
        <dbReference type="ARBA" id="ARBA00023136"/>
    </source>
</evidence>
<comment type="similarity">
    <text evidence="2 10">Belongs to the glycosyltransferase 2 family. GalNAc-T subfamily.</text>
</comment>
<dbReference type="InterPro" id="IPR029044">
    <property type="entry name" value="Nucleotide-diphossugar_trans"/>
</dbReference>
<dbReference type="Proteomes" id="UP000695000">
    <property type="component" value="Unplaced"/>
</dbReference>
<dbReference type="InterPro" id="IPR045885">
    <property type="entry name" value="GalNAc-T"/>
</dbReference>
<dbReference type="CDD" id="cd02510">
    <property type="entry name" value="pp-GalNAc-T"/>
    <property type="match status" value="1"/>
</dbReference>
<evidence type="ECO:0000256" key="2">
    <source>
        <dbReference type="ARBA" id="ARBA00005680"/>
    </source>
</evidence>
<dbReference type="RefSeq" id="XP_017772044.1">
    <property type="nucleotide sequence ID" value="XM_017916555.1"/>
</dbReference>
<keyword evidence="6 10" id="KW-1133">Transmembrane helix</keyword>
<keyword evidence="10" id="KW-0464">Manganese</keyword>
<evidence type="ECO:0000256" key="5">
    <source>
        <dbReference type="ARBA" id="ARBA00022968"/>
    </source>
</evidence>
<protein>
    <recommendedName>
        <fullName evidence="10">Polypeptide N-acetylgalactosaminyltransferase</fullName>
        <ecNumber evidence="10">2.4.1.-</ecNumber>
    </recommendedName>
    <alternativeName>
        <fullName evidence="10">Protein-UDP acetylgalactosaminyltransferase</fullName>
    </alternativeName>
</protein>
<keyword evidence="10" id="KW-0808">Transferase</keyword>
<sequence>MLGGPIRKCRKLWPLLILPLALLLIVFTTKTYLDQNVSPQKIGFRSRTHQQEEYVDRNGIKVVVGHYIGPSVKKLPNASRDMINANDFAPVRGAGKDGRPVVIQPKDLLKMQQLFQINRFNLLASDRIPLNRSLPDVRRKKCRYLYEDYDTYPSSSVIIVFHNEAWSTLFRTVWSVINRSPRELLKEIILVDDASEREFLKTPLDEYVKSLPVTTKVIRNSKRVGLVKARLQGAARSFGEVLVFLDAHCECTRGWLESLLARIKQDRKTVVCPVIDIINDDSFAYVKSFELHWGALNWNLQFRWYTLGGRELKKRKMDTTEPFFTPTMAGGLFAVDREYFQEIGSYDEEMRIWGGENLELSFRIWQCGGKIEIVPCSHVGHLFRKSSPYTFPGGITKTLYSNLARVALVWMDEWAEFYFKFNENARNVRADQNVSSRLELRKRLKCKNFEWYLDNVWTQHFFPKKDRFFGRIKNLEEDLCLIKPLGKLNSNQPTGIAKLNECLKHDMIIEMFVMTKEGFVVTDDSICLDAPEKETDGVKTVRIMACNWANRQKWKYNEKTKEFIHVSNNLCLDVAPSKKYEDGLVITKCMNTDTQKWILEAVPWT</sequence>
<dbReference type="Gene3D" id="3.90.550.10">
    <property type="entry name" value="Spore Coat Polysaccharide Biosynthesis Protein SpsA, Chain A"/>
    <property type="match status" value="1"/>
</dbReference>
<dbReference type="EC" id="2.4.1.-" evidence="10"/>
<dbReference type="Pfam" id="PF00652">
    <property type="entry name" value="Ricin_B_lectin"/>
    <property type="match status" value="1"/>
</dbReference>
<keyword evidence="3 10" id="KW-0812">Transmembrane</keyword>
<dbReference type="GeneID" id="108559314"/>
<keyword evidence="4 10" id="KW-0430">Lectin</keyword>
<dbReference type="PANTHER" id="PTHR11675">
    <property type="entry name" value="N-ACETYLGALACTOSAMINYLTRANSFERASE"/>
    <property type="match status" value="1"/>
</dbReference>
<evidence type="ECO:0000313" key="13">
    <source>
        <dbReference type="RefSeq" id="XP_017772044.1"/>
    </source>
</evidence>
<evidence type="ECO:0000256" key="3">
    <source>
        <dbReference type="ARBA" id="ARBA00022692"/>
    </source>
</evidence>
<name>A0ABM1MBU4_NICVS</name>
<dbReference type="PANTHER" id="PTHR11675:SF118">
    <property type="entry name" value="POLYPEPTIDE N-ACETYLGALACTOSAMINYLTRANSFERASE 3"/>
    <property type="match status" value="1"/>
</dbReference>
<dbReference type="Gene3D" id="2.80.10.50">
    <property type="match status" value="1"/>
</dbReference>
<dbReference type="PROSITE" id="PS50231">
    <property type="entry name" value="RICIN_B_LECTIN"/>
    <property type="match status" value="1"/>
</dbReference>
<dbReference type="SUPFAM" id="SSF53448">
    <property type="entry name" value="Nucleotide-diphospho-sugar transferases"/>
    <property type="match status" value="1"/>
</dbReference>
<evidence type="ECO:0000256" key="4">
    <source>
        <dbReference type="ARBA" id="ARBA00022734"/>
    </source>
</evidence>
<feature type="transmembrane region" description="Helical" evidence="10">
    <location>
        <begin position="12"/>
        <end position="33"/>
    </location>
</feature>
<keyword evidence="9 10" id="KW-1015">Disulfide bond</keyword>
<keyword evidence="8 10" id="KW-0472">Membrane</keyword>
<feature type="domain" description="Ricin B lectin" evidence="11">
    <location>
        <begin position="467"/>
        <end position="600"/>
    </location>
</feature>
<keyword evidence="10" id="KW-0328">Glycosyltransferase</keyword>
<dbReference type="SMART" id="SM00458">
    <property type="entry name" value="RICIN"/>
    <property type="match status" value="1"/>
</dbReference>
<gene>
    <name evidence="13" type="primary">LOC108559314</name>
</gene>
<evidence type="ECO:0000256" key="7">
    <source>
        <dbReference type="ARBA" id="ARBA00023034"/>
    </source>
</evidence>
<keyword evidence="5" id="KW-0735">Signal-anchor</keyword>
<dbReference type="Pfam" id="PF00535">
    <property type="entry name" value="Glycos_transf_2"/>
    <property type="match status" value="1"/>
</dbReference>
<keyword evidence="7 10" id="KW-0333">Golgi apparatus</keyword>
<dbReference type="InterPro" id="IPR035992">
    <property type="entry name" value="Ricin_B-like_lectins"/>
</dbReference>
<accession>A0ABM1MBU4</accession>
<dbReference type="InterPro" id="IPR001173">
    <property type="entry name" value="Glyco_trans_2-like"/>
</dbReference>
<evidence type="ECO:0000313" key="12">
    <source>
        <dbReference type="Proteomes" id="UP000695000"/>
    </source>
</evidence>